<evidence type="ECO:0000313" key="1">
    <source>
        <dbReference type="EMBL" id="TDL23545.1"/>
    </source>
</evidence>
<keyword evidence="2" id="KW-1185">Reference proteome</keyword>
<reference evidence="1 2" key="1">
    <citation type="submission" date="2018-06" db="EMBL/GenBank/DDBJ databases">
        <title>A transcriptomic atlas of mushroom development highlights an independent origin of complex multicellularity.</title>
        <authorList>
            <consortium name="DOE Joint Genome Institute"/>
            <person name="Krizsan K."/>
            <person name="Almasi E."/>
            <person name="Merenyi Z."/>
            <person name="Sahu N."/>
            <person name="Viragh M."/>
            <person name="Koszo T."/>
            <person name="Mondo S."/>
            <person name="Kiss B."/>
            <person name="Balint B."/>
            <person name="Kues U."/>
            <person name="Barry K."/>
            <person name="Hegedus J.C."/>
            <person name="Henrissat B."/>
            <person name="Johnson J."/>
            <person name="Lipzen A."/>
            <person name="Ohm R."/>
            <person name="Nagy I."/>
            <person name="Pangilinan J."/>
            <person name="Yan J."/>
            <person name="Xiong Y."/>
            <person name="Grigoriev I.V."/>
            <person name="Hibbett D.S."/>
            <person name="Nagy L.G."/>
        </authorList>
    </citation>
    <scope>NUCLEOTIDE SEQUENCE [LARGE SCALE GENOMIC DNA]</scope>
    <source>
        <strain evidence="1 2">SZMC22713</strain>
    </source>
</reference>
<organism evidence="1 2">
    <name type="scientific">Rickenella mellea</name>
    <dbReference type="NCBI Taxonomy" id="50990"/>
    <lineage>
        <taxon>Eukaryota</taxon>
        <taxon>Fungi</taxon>
        <taxon>Dikarya</taxon>
        <taxon>Basidiomycota</taxon>
        <taxon>Agaricomycotina</taxon>
        <taxon>Agaricomycetes</taxon>
        <taxon>Hymenochaetales</taxon>
        <taxon>Rickenellaceae</taxon>
        <taxon>Rickenella</taxon>
    </lineage>
</organism>
<evidence type="ECO:0008006" key="3">
    <source>
        <dbReference type="Google" id="ProtNLM"/>
    </source>
</evidence>
<dbReference type="AlphaFoldDB" id="A0A4Y7Q7Y5"/>
<evidence type="ECO:0000313" key="2">
    <source>
        <dbReference type="Proteomes" id="UP000294933"/>
    </source>
</evidence>
<dbReference type="OrthoDB" id="10039566at2759"/>
<dbReference type="Proteomes" id="UP000294933">
    <property type="component" value="Unassembled WGS sequence"/>
</dbReference>
<name>A0A4Y7Q7Y5_9AGAM</name>
<dbReference type="Gene3D" id="2.80.10.50">
    <property type="match status" value="1"/>
</dbReference>
<protein>
    <recommendedName>
        <fullName evidence="3">Ricin B lectin domain-containing protein</fullName>
    </recommendedName>
</protein>
<dbReference type="VEuPathDB" id="FungiDB:BD410DRAFT_787392"/>
<accession>A0A4Y7Q7Y5</accession>
<sequence length="181" mass="20250">MTVKLKSGVYEIVNHQHKNHAGLTEDKVIRGDTFENQKDIVDRKLLWRVTLLGNGKRSIRNNKSTFYTVCDQPPRESCSIFAKATCLSQWAIVDTGNTGCYAIAPTNNPNLFWGLNDAELGTPILLRNAGSNPANWWSFRRWKAKRNKKLLYDEQILDCQPLAGTVMGATGILGAQNDAEV</sequence>
<proteinExistence type="predicted"/>
<dbReference type="EMBL" id="ML170170">
    <property type="protein sequence ID" value="TDL23545.1"/>
    <property type="molecule type" value="Genomic_DNA"/>
</dbReference>
<gene>
    <name evidence="1" type="ORF">BD410DRAFT_787392</name>
</gene>